<organism evidence="1 2">
    <name type="scientific">Hibiscus sabdariffa</name>
    <name type="common">roselle</name>
    <dbReference type="NCBI Taxonomy" id="183260"/>
    <lineage>
        <taxon>Eukaryota</taxon>
        <taxon>Viridiplantae</taxon>
        <taxon>Streptophyta</taxon>
        <taxon>Embryophyta</taxon>
        <taxon>Tracheophyta</taxon>
        <taxon>Spermatophyta</taxon>
        <taxon>Magnoliopsida</taxon>
        <taxon>eudicotyledons</taxon>
        <taxon>Gunneridae</taxon>
        <taxon>Pentapetalae</taxon>
        <taxon>rosids</taxon>
        <taxon>malvids</taxon>
        <taxon>Malvales</taxon>
        <taxon>Malvaceae</taxon>
        <taxon>Malvoideae</taxon>
        <taxon>Hibiscus</taxon>
    </lineage>
</organism>
<keyword evidence="2" id="KW-1185">Reference proteome</keyword>
<protein>
    <submittedName>
        <fullName evidence="1">Uncharacterized protein</fullName>
    </submittedName>
</protein>
<comment type="caution">
    <text evidence="1">The sequence shown here is derived from an EMBL/GenBank/DDBJ whole genome shotgun (WGS) entry which is preliminary data.</text>
</comment>
<sequence length="79" mass="8953">MRCQLQMASTLQVHVANSKWRPPFKYMLPTPNGVHPSSTCCQLQMASSFCKPAESEPLERGSRLLQAANAILKWRQTHK</sequence>
<evidence type="ECO:0000313" key="2">
    <source>
        <dbReference type="Proteomes" id="UP001396334"/>
    </source>
</evidence>
<accession>A0ABR2U338</accession>
<evidence type="ECO:0000313" key="1">
    <source>
        <dbReference type="EMBL" id="KAK9044125.1"/>
    </source>
</evidence>
<dbReference type="Proteomes" id="UP001396334">
    <property type="component" value="Unassembled WGS sequence"/>
</dbReference>
<reference evidence="1 2" key="1">
    <citation type="journal article" date="2024" name="G3 (Bethesda)">
        <title>Genome assembly of Hibiscus sabdariffa L. provides insights into metabolisms of medicinal natural products.</title>
        <authorList>
            <person name="Kim T."/>
        </authorList>
    </citation>
    <scope>NUCLEOTIDE SEQUENCE [LARGE SCALE GENOMIC DNA]</scope>
    <source>
        <strain evidence="1">TK-2024</strain>
        <tissue evidence="1">Old leaves</tissue>
    </source>
</reference>
<dbReference type="EMBL" id="JBBPBN010000003">
    <property type="protein sequence ID" value="KAK9044125.1"/>
    <property type="molecule type" value="Genomic_DNA"/>
</dbReference>
<name>A0ABR2U338_9ROSI</name>
<gene>
    <name evidence="1" type="ORF">V6N11_072442</name>
</gene>
<proteinExistence type="predicted"/>